<evidence type="ECO:0000256" key="1">
    <source>
        <dbReference type="SAM" id="MobiDB-lite"/>
    </source>
</evidence>
<keyword evidence="2" id="KW-0812">Transmembrane</keyword>
<feature type="region of interest" description="Disordered" evidence="1">
    <location>
        <begin position="422"/>
        <end position="462"/>
    </location>
</feature>
<evidence type="ECO:0000256" key="2">
    <source>
        <dbReference type="SAM" id="Phobius"/>
    </source>
</evidence>
<keyword evidence="2" id="KW-0472">Membrane</keyword>
<feature type="domain" description="YncI copper-binding" evidence="3">
    <location>
        <begin position="355"/>
        <end position="413"/>
    </location>
</feature>
<organism evidence="4 5">
    <name type="scientific">Streptomyces termitum</name>
    <dbReference type="NCBI Taxonomy" id="67368"/>
    <lineage>
        <taxon>Bacteria</taxon>
        <taxon>Bacillati</taxon>
        <taxon>Actinomycetota</taxon>
        <taxon>Actinomycetes</taxon>
        <taxon>Kitasatosporales</taxon>
        <taxon>Streptomycetaceae</taxon>
        <taxon>Streptomyces</taxon>
    </lineage>
</organism>
<evidence type="ECO:0000313" key="4">
    <source>
        <dbReference type="EMBL" id="GHB07595.1"/>
    </source>
</evidence>
<sequence>MPWTRPHRFARHPGGAPEGDAPGRVVRAVLFSGVSTGLAVTGHHLASGRSVPWGAALPGAAVLLLAAPARPRGPVSLPGTAAATVAAQLLLHFWFGRADGPQAPAGHAAHTALPPPGALAAHGGDVLGRAGDHGVALSAAHGAAALLAAWLMQRADTAVRGAATAAGRRFADALGHLLVRLLTPGHTPAPPPAARRNRPGAERRPGPRAVALAHVLVRRGPPAGRNTTVRPEACTGTPALPTPTESTVSRTARSRSRARLSVRAACVAAATAAASLAMTTSALAHVEVEAANARALDQNVELSFSAETESSSAGITALEVVLPEGLKPADIAYKSGPAGWKLTPTDRGYTVSGPAVAVGEDAAYKVVVRQLPDAKSLAFKTLQTYGDGRVDRWIELEKSDGGGHGNAAPVLKLAAAAPGAASLAPATTPPTTRAPAPSATATATAEADGKAAADEKAAETDSGPGTVAVVVGVVLLVLVLAGAWLWTRRRGGADA</sequence>
<dbReference type="RefSeq" id="WP_308434052.1">
    <property type="nucleotide sequence ID" value="NZ_BMUL01000022.1"/>
</dbReference>
<reference evidence="4" key="1">
    <citation type="journal article" date="2014" name="Int. J. Syst. Evol. Microbiol.">
        <title>Complete genome sequence of Corynebacterium casei LMG S-19264T (=DSM 44701T), isolated from a smear-ripened cheese.</title>
        <authorList>
            <consortium name="US DOE Joint Genome Institute (JGI-PGF)"/>
            <person name="Walter F."/>
            <person name="Albersmeier A."/>
            <person name="Kalinowski J."/>
            <person name="Ruckert C."/>
        </authorList>
    </citation>
    <scope>NUCLEOTIDE SEQUENCE</scope>
    <source>
        <strain evidence="4">JCM 4518</strain>
    </source>
</reference>
<keyword evidence="2" id="KW-1133">Transmembrane helix</keyword>
<feature type="compositionally biased region" description="Basic and acidic residues" evidence="1">
    <location>
        <begin position="447"/>
        <end position="459"/>
    </location>
</feature>
<name>A0A918WDL2_9ACTN</name>
<gene>
    <name evidence="4" type="ORF">GCM10010305_58450</name>
</gene>
<dbReference type="AlphaFoldDB" id="A0A918WDL2"/>
<feature type="transmembrane region" description="Helical" evidence="2">
    <location>
        <begin position="465"/>
        <end position="486"/>
    </location>
</feature>
<keyword evidence="5" id="KW-1185">Reference proteome</keyword>
<dbReference type="Proteomes" id="UP000644020">
    <property type="component" value="Unassembled WGS sequence"/>
</dbReference>
<dbReference type="InterPro" id="IPR012533">
    <property type="entry name" value="YcnI-copper_dom"/>
</dbReference>
<protein>
    <recommendedName>
        <fullName evidence="3">YncI copper-binding domain-containing protein</fullName>
    </recommendedName>
</protein>
<feature type="compositionally biased region" description="Basic residues" evidence="1">
    <location>
        <begin position="1"/>
        <end position="11"/>
    </location>
</feature>
<dbReference type="InterPro" id="IPR038507">
    <property type="entry name" value="YcnI-like_sf"/>
</dbReference>
<accession>A0A918WDL2</accession>
<evidence type="ECO:0000259" key="3">
    <source>
        <dbReference type="Pfam" id="PF07987"/>
    </source>
</evidence>
<feature type="region of interest" description="Disordered" evidence="1">
    <location>
        <begin position="221"/>
        <end position="255"/>
    </location>
</feature>
<feature type="region of interest" description="Disordered" evidence="1">
    <location>
        <begin position="1"/>
        <end position="22"/>
    </location>
</feature>
<reference evidence="4" key="2">
    <citation type="submission" date="2020-09" db="EMBL/GenBank/DDBJ databases">
        <authorList>
            <person name="Sun Q."/>
            <person name="Ohkuma M."/>
        </authorList>
    </citation>
    <scope>NUCLEOTIDE SEQUENCE</scope>
    <source>
        <strain evidence="4">JCM 4518</strain>
    </source>
</reference>
<dbReference type="Pfam" id="PF07987">
    <property type="entry name" value="DUF1775"/>
    <property type="match status" value="1"/>
</dbReference>
<comment type="caution">
    <text evidence="4">The sequence shown here is derived from an EMBL/GenBank/DDBJ whole genome shotgun (WGS) entry which is preliminary data.</text>
</comment>
<evidence type="ECO:0000313" key="5">
    <source>
        <dbReference type="Proteomes" id="UP000644020"/>
    </source>
</evidence>
<feature type="region of interest" description="Disordered" evidence="1">
    <location>
        <begin position="182"/>
        <end position="206"/>
    </location>
</feature>
<dbReference type="EMBL" id="BMUL01000022">
    <property type="protein sequence ID" value="GHB07595.1"/>
    <property type="molecule type" value="Genomic_DNA"/>
</dbReference>
<dbReference type="Gene3D" id="2.60.40.2230">
    <property type="entry name" value="Uncharacterised protein YcnI-like PF07987, DUF1775"/>
    <property type="match status" value="1"/>
</dbReference>
<feature type="compositionally biased region" description="Low complexity" evidence="1">
    <location>
        <begin position="422"/>
        <end position="446"/>
    </location>
</feature>
<proteinExistence type="predicted"/>